<organism evidence="1 2">
    <name type="scientific">Bacteroides fragilis str. 3998T(B)3</name>
    <dbReference type="NCBI Taxonomy" id="1339316"/>
    <lineage>
        <taxon>Bacteria</taxon>
        <taxon>Pseudomonadati</taxon>
        <taxon>Bacteroidota</taxon>
        <taxon>Bacteroidia</taxon>
        <taxon>Bacteroidales</taxon>
        <taxon>Bacteroidaceae</taxon>
        <taxon>Bacteroides</taxon>
    </lineage>
</organism>
<comment type="caution">
    <text evidence="1">The sequence shown here is derived from an EMBL/GenBank/DDBJ whole genome shotgun (WGS) entry which is preliminary data.</text>
</comment>
<sequence>MRFESYLNFSFAGFTVFTTGYTEDIEVLFSFLFYHSVSSYALCGE</sequence>
<dbReference type="Proteomes" id="UP000020773">
    <property type="component" value="Unassembled WGS sequence"/>
</dbReference>
<dbReference type="AlphaFoldDB" id="A0A015XEI7"/>
<name>A0A015XEI7_BACFG</name>
<gene>
    <name evidence="1" type="ORF">M125_2263</name>
</gene>
<accession>A0A015XEI7</accession>
<protein>
    <submittedName>
        <fullName evidence="1">Uncharacterized protein</fullName>
    </submittedName>
</protein>
<evidence type="ECO:0000313" key="1">
    <source>
        <dbReference type="EMBL" id="EXY91045.1"/>
    </source>
</evidence>
<reference evidence="1 2" key="1">
    <citation type="submission" date="2014-02" db="EMBL/GenBank/DDBJ databases">
        <authorList>
            <person name="Sears C."/>
            <person name="Carroll K."/>
            <person name="Sack B.R."/>
            <person name="Qadri F."/>
            <person name="Myers L.L."/>
            <person name="Chung G.-T."/>
            <person name="Escheverria P."/>
            <person name="Fraser C.M."/>
            <person name="Sadzewicz L."/>
            <person name="Shefchek K.A."/>
            <person name="Tallon L."/>
            <person name="Das S.P."/>
            <person name="Daugherty S."/>
            <person name="Mongodin E.F."/>
        </authorList>
    </citation>
    <scope>NUCLEOTIDE SEQUENCE [LARGE SCALE GENOMIC DNA]</scope>
    <source>
        <strain evidence="2">3998T(B)3</strain>
    </source>
</reference>
<dbReference type="EMBL" id="JGDB01000089">
    <property type="protein sequence ID" value="EXY91045.1"/>
    <property type="molecule type" value="Genomic_DNA"/>
</dbReference>
<evidence type="ECO:0000313" key="2">
    <source>
        <dbReference type="Proteomes" id="UP000020773"/>
    </source>
</evidence>
<proteinExistence type="predicted"/>